<comment type="caution">
    <text evidence="2">The sequence shown here is derived from an EMBL/GenBank/DDBJ whole genome shotgun (WGS) entry which is preliminary data.</text>
</comment>
<dbReference type="EMBL" id="JAHJDP010000093">
    <property type="protein sequence ID" value="MBU2692483.1"/>
    <property type="molecule type" value="Genomic_DNA"/>
</dbReference>
<dbReference type="AlphaFoldDB" id="A0A948WE64"/>
<proteinExistence type="predicted"/>
<gene>
    <name evidence="2" type="ORF">KJ970_16305</name>
</gene>
<dbReference type="Gene3D" id="2.60.40.1190">
    <property type="match status" value="1"/>
</dbReference>
<reference evidence="2" key="1">
    <citation type="submission" date="2021-05" db="EMBL/GenBank/DDBJ databases">
        <title>Energy efficiency and biological interactions define the core microbiome of deep oligotrophic groundwater.</title>
        <authorList>
            <person name="Mehrshad M."/>
            <person name="Lopez-Fernandez M."/>
            <person name="Bell E."/>
            <person name="Bernier-Latmani R."/>
            <person name="Bertilsson S."/>
            <person name="Dopson M."/>
        </authorList>
    </citation>
    <scope>NUCLEOTIDE SEQUENCE</scope>
    <source>
        <strain evidence="2">Modern_marine.mb.64</strain>
    </source>
</reference>
<dbReference type="InterPro" id="IPR045670">
    <property type="entry name" value="DUF5916"/>
</dbReference>
<dbReference type="Proteomes" id="UP000777784">
    <property type="component" value="Unassembled WGS sequence"/>
</dbReference>
<name>A0A948WE64_UNCEI</name>
<accession>A0A948WE64</accession>
<feature type="domain" description="DUF5916" evidence="1">
    <location>
        <begin position="257"/>
        <end position="861"/>
    </location>
</feature>
<organism evidence="2 3">
    <name type="scientific">Eiseniibacteriota bacterium</name>
    <dbReference type="NCBI Taxonomy" id="2212470"/>
    <lineage>
        <taxon>Bacteria</taxon>
        <taxon>Candidatus Eiseniibacteriota</taxon>
    </lineage>
</organism>
<dbReference type="SUPFAM" id="SSF49344">
    <property type="entry name" value="CBD9-like"/>
    <property type="match status" value="1"/>
</dbReference>
<evidence type="ECO:0000259" key="1">
    <source>
        <dbReference type="Pfam" id="PF19313"/>
    </source>
</evidence>
<sequence length="863" mass="98789">MKSSPIIALSVLGLILIAFSISPGLALDGFDPQRTGPGYPEAANGRMNEPPSLTAHKISHGSIQIDGHLDEVDWMNAPAATGFTQFEPERRGEPCEETVFKVIYDEDAIYFGVACYRLKGEPIISCLSRRDQIASSDRIRIYISPYHDMVTGYHFRINPHGVKEDYYNYGDLYHDISWDAVWDADTSIDEEGWYAELRIPFSSIRYRAAESMTWGFNVFQYIHSQAQRTAWSNWDRDQNGFMSRSGTITGIKGIRSPRQLEITPYVASSTTDPSDVSAHGFYNEDWHHFSNFGTDVKYGVTSDLTLNATFQPDFGQVEADPSVLNLSPYETYYSEKRPFFIEGAQFFWHPDFTVFYSRRIGTGSENSRIRYAGKMTGKTAGDISTAILVAATDETMDGQAHNTFKNGDQKAFYAIGRFGKQFHNDMHSINIMQTGVIRDKGSYEYSTRNGYTTGGDFELNFRDRMYQITGSFVGSIVDRLGHPEDSSDNPDPDYGTGSRFEVEKTSGDWRWALTTRHQSDKLDINDLGYISDPNHYAVQAWVTRVFNADDGERFLKDGNVHARFYQNWIYADRRFPDPADPSKTIWSYDRGHNLNTLWHIEGSLETRDFWGAWINLDYHPDCTEIYTTRWTPDRTQRGPLMTAPANYNASIGFWSDSRKTYGFDGSIETGADVEGSRRLELDGSVYWVQNSRIRHNLSLEYERAFNDAQWVGNFENAGGGIGGVSYVFGELEQRTWDLTLRSRFLFSRDASLELYLQPFLTVGNYSKARELVQPDSYDLEAYDYDVSAHDFAYGAVNLNLVYRWEYRPGSSFYLVWTHSREDYDARAFHGDPGEFENNFSTRPIFDNEAENRFLAKISYWFSI</sequence>
<protein>
    <submittedName>
        <fullName evidence="2">Carbohydrate binding family 9 domain-containing protein</fullName>
    </submittedName>
</protein>
<evidence type="ECO:0000313" key="3">
    <source>
        <dbReference type="Proteomes" id="UP000777784"/>
    </source>
</evidence>
<evidence type="ECO:0000313" key="2">
    <source>
        <dbReference type="EMBL" id="MBU2692483.1"/>
    </source>
</evidence>
<dbReference type="Pfam" id="PF19313">
    <property type="entry name" value="DUF5916"/>
    <property type="match status" value="1"/>
</dbReference>
<dbReference type="CDD" id="cd09618">
    <property type="entry name" value="CBM9_like_2"/>
    <property type="match status" value="1"/>
</dbReference>